<keyword evidence="2" id="KW-0472">Membrane</keyword>
<feature type="transmembrane region" description="Helical" evidence="2">
    <location>
        <begin position="13"/>
        <end position="33"/>
    </location>
</feature>
<name>A0AAW1PZE0_9CHLO</name>
<organism evidence="4 5">
    <name type="scientific">Symbiochloris irregularis</name>
    <dbReference type="NCBI Taxonomy" id="706552"/>
    <lineage>
        <taxon>Eukaryota</taxon>
        <taxon>Viridiplantae</taxon>
        <taxon>Chlorophyta</taxon>
        <taxon>core chlorophytes</taxon>
        <taxon>Trebouxiophyceae</taxon>
        <taxon>Trebouxiales</taxon>
        <taxon>Trebouxiaceae</taxon>
        <taxon>Symbiochloris</taxon>
    </lineage>
</organism>
<evidence type="ECO:0000259" key="3">
    <source>
        <dbReference type="Pfam" id="PF03407"/>
    </source>
</evidence>
<dbReference type="GO" id="GO:0016757">
    <property type="term" value="F:glycosyltransferase activity"/>
    <property type="evidence" value="ECO:0007669"/>
    <property type="project" value="TreeGrafter"/>
</dbReference>
<keyword evidence="5" id="KW-1185">Reference proteome</keyword>
<dbReference type="EMBL" id="JALJOQ010000001">
    <property type="protein sequence ID" value="KAK9815020.1"/>
    <property type="molecule type" value="Genomic_DNA"/>
</dbReference>
<reference evidence="4 5" key="1">
    <citation type="journal article" date="2024" name="Nat. Commun.">
        <title>Phylogenomics reveals the evolutionary origins of lichenization in chlorophyte algae.</title>
        <authorList>
            <person name="Puginier C."/>
            <person name="Libourel C."/>
            <person name="Otte J."/>
            <person name="Skaloud P."/>
            <person name="Haon M."/>
            <person name="Grisel S."/>
            <person name="Petersen M."/>
            <person name="Berrin J.G."/>
            <person name="Delaux P.M."/>
            <person name="Dal Grande F."/>
            <person name="Keller J."/>
        </authorList>
    </citation>
    <scope>NUCLEOTIDE SEQUENCE [LARGE SCALE GENOMIC DNA]</scope>
    <source>
        <strain evidence="4 5">SAG 2036</strain>
    </source>
</reference>
<feature type="domain" description="Nucleotide-diphospho-sugar transferase" evidence="3">
    <location>
        <begin position="59"/>
        <end position="197"/>
    </location>
</feature>
<dbReference type="PANTHER" id="PTHR47032:SF1">
    <property type="entry name" value="UDP-D-XYLOSE:L-FUCOSE ALPHA-1,3-D-XYLOSYLTRANSFERASE-RELATED"/>
    <property type="match status" value="1"/>
</dbReference>
<keyword evidence="2" id="KW-0812">Transmembrane</keyword>
<sequence>MLQEQGPACSRQVTWKFVLLSALLLGTTVGLLLRIGRHPLASEDGSSTQHWHSKVLTAIVRQLLVICVSAEAHSACLQTGATCFHDIEAQQRNSKLAKLPPVKSSRKPQAPQRVQTPVFLQIGWDKLECLHMALSRRVSVLFVDSDIVWLTDPLPALQASQADVQLTHDGWGPNIGVMFVRPTDAALAFMHTWRAQPNRTGLPRPVRVRRGREPDPPDDT</sequence>
<dbReference type="Pfam" id="PF03407">
    <property type="entry name" value="Nucleotid_trans"/>
    <property type="match status" value="1"/>
</dbReference>
<evidence type="ECO:0000313" key="4">
    <source>
        <dbReference type="EMBL" id="KAK9815020.1"/>
    </source>
</evidence>
<evidence type="ECO:0000256" key="1">
    <source>
        <dbReference type="SAM" id="MobiDB-lite"/>
    </source>
</evidence>
<keyword evidence="2" id="KW-1133">Transmembrane helix</keyword>
<dbReference type="GO" id="GO:0005794">
    <property type="term" value="C:Golgi apparatus"/>
    <property type="evidence" value="ECO:0007669"/>
    <property type="project" value="TreeGrafter"/>
</dbReference>
<feature type="compositionally biased region" description="Basic and acidic residues" evidence="1">
    <location>
        <begin position="211"/>
        <end position="220"/>
    </location>
</feature>
<feature type="region of interest" description="Disordered" evidence="1">
    <location>
        <begin position="198"/>
        <end position="220"/>
    </location>
</feature>
<dbReference type="AlphaFoldDB" id="A0AAW1PZE0"/>
<proteinExistence type="predicted"/>
<evidence type="ECO:0000313" key="5">
    <source>
        <dbReference type="Proteomes" id="UP001465755"/>
    </source>
</evidence>
<gene>
    <name evidence="4" type="ORF">WJX73_005058</name>
</gene>
<evidence type="ECO:0000256" key="2">
    <source>
        <dbReference type="SAM" id="Phobius"/>
    </source>
</evidence>
<comment type="caution">
    <text evidence="4">The sequence shown here is derived from an EMBL/GenBank/DDBJ whole genome shotgun (WGS) entry which is preliminary data.</text>
</comment>
<dbReference type="PANTHER" id="PTHR47032">
    <property type="entry name" value="UDP-D-XYLOSE:L-FUCOSE ALPHA-1,3-D-XYLOSYLTRANSFERASE-RELATED"/>
    <property type="match status" value="1"/>
</dbReference>
<dbReference type="InterPro" id="IPR052636">
    <property type="entry name" value="UDP-D-xylose:L-fucose_XylT"/>
</dbReference>
<dbReference type="InterPro" id="IPR005069">
    <property type="entry name" value="Nucl-diP-sugar_transferase"/>
</dbReference>
<dbReference type="Proteomes" id="UP001465755">
    <property type="component" value="Unassembled WGS sequence"/>
</dbReference>
<accession>A0AAW1PZE0</accession>
<protein>
    <recommendedName>
        <fullName evidence="3">Nucleotide-diphospho-sugar transferase domain-containing protein</fullName>
    </recommendedName>
</protein>